<name>A0A0E9RQJ8_ANGAN</name>
<dbReference type="AlphaFoldDB" id="A0A0E9RQJ8"/>
<reference evidence="1" key="1">
    <citation type="submission" date="2014-11" db="EMBL/GenBank/DDBJ databases">
        <authorList>
            <person name="Amaro Gonzalez C."/>
        </authorList>
    </citation>
    <scope>NUCLEOTIDE SEQUENCE</scope>
</reference>
<accession>A0A0E9RQJ8</accession>
<evidence type="ECO:0000313" key="1">
    <source>
        <dbReference type="EMBL" id="JAH31436.1"/>
    </source>
</evidence>
<proteinExistence type="predicted"/>
<protein>
    <submittedName>
        <fullName evidence="1">Uncharacterized protein</fullName>
    </submittedName>
</protein>
<dbReference type="EMBL" id="GBXM01077141">
    <property type="protein sequence ID" value="JAH31436.1"/>
    <property type="molecule type" value="Transcribed_RNA"/>
</dbReference>
<organism evidence="1">
    <name type="scientific">Anguilla anguilla</name>
    <name type="common">European freshwater eel</name>
    <name type="synonym">Muraena anguilla</name>
    <dbReference type="NCBI Taxonomy" id="7936"/>
    <lineage>
        <taxon>Eukaryota</taxon>
        <taxon>Metazoa</taxon>
        <taxon>Chordata</taxon>
        <taxon>Craniata</taxon>
        <taxon>Vertebrata</taxon>
        <taxon>Euteleostomi</taxon>
        <taxon>Actinopterygii</taxon>
        <taxon>Neopterygii</taxon>
        <taxon>Teleostei</taxon>
        <taxon>Anguilliformes</taxon>
        <taxon>Anguillidae</taxon>
        <taxon>Anguilla</taxon>
    </lineage>
</organism>
<sequence>MQVNASWSPSYRTYTEISLFCHFNYFTQTIH</sequence>
<reference evidence="1" key="2">
    <citation type="journal article" date="2015" name="Fish Shellfish Immunol.">
        <title>Early steps in the European eel (Anguilla anguilla)-Vibrio vulnificus interaction in the gills: Role of the RtxA13 toxin.</title>
        <authorList>
            <person name="Callol A."/>
            <person name="Pajuelo D."/>
            <person name="Ebbesson L."/>
            <person name="Teles M."/>
            <person name="MacKenzie S."/>
            <person name="Amaro C."/>
        </authorList>
    </citation>
    <scope>NUCLEOTIDE SEQUENCE</scope>
</reference>